<dbReference type="PROSITE" id="PS00625">
    <property type="entry name" value="RCC1_1"/>
    <property type="match status" value="1"/>
</dbReference>
<feature type="compositionally biased region" description="Basic and acidic residues" evidence="4">
    <location>
        <begin position="95"/>
        <end position="105"/>
    </location>
</feature>
<gene>
    <name evidence="6" type="ORF">BCR34DRAFT_545474</name>
</gene>
<dbReference type="GO" id="GO:0005085">
    <property type="term" value="F:guanyl-nucleotide exchange factor activity"/>
    <property type="evidence" value="ECO:0007669"/>
    <property type="project" value="TreeGrafter"/>
</dbReference>
<dbReference type="PROSITE" id="PS50012">
    <property type="entry name" value="RCC1_3"/>
    <property type="match status" value="7"/>
</dbReference>
<accession>A0A1Y1YY61</accession>
<evidence type="ECO:0000313" key="6">
    <source>
        <dbReference type="EMBL" id="ORY02960.1"/>
    </source>
</evidence>
<feature type="repeat" description="RCC1" evidence="3">
    <location>
        <begin position="263"/>
        <end position="315"/>
    </location>
</feature>
<feature type="repeat" description="RCC1" evidence="3">
    <location>
        <begin position="438"/>
        <end position="505"/>
    </location>
</feature>
<proteinExistence type="predicted"/>
<feature type="compositionally biased region" description="Basic and acidic residues" evidence="4">
    <location>
        <begin position="78"/>
        <end position="88"/>
    </location>
</feature>
<evidence type="ECO:0000259" key="5">
    <source>
        <dbReference type="Pfam" id="PF25390"/>
    </source>
</evidence>
<name>A0A1Y1YY61_9PLEO</name>
<dbReference type="InterPro" id="IPR009091">
    <property type="entry name" value="RCC1/BLIP-II"/>
</dbReference>
<feature type="region of interest" description="Disordered" evidence="4">
    <location>
        <begin position="1"/>
        <end position="112"/>
    </location>
</feature>
<dbReference type="PANTHER" id="PTHR45982:SF1">
    <property type="entry name" value="REGULATOR OF CHROMOSOME CONDENSATION"/>
    <property type="match status" value="1"/>
</dbReference>
<dbReference type="PANTHER" id="PTHR45982">
    <property type="entry name" value="REGULATOR OF CHROMOSOME CONDENSATION"/>
    <property type="match status" value="1"/>
</dbReference>
<dbReference type="STRING" id="1231657.A0A1Y1YY61"/>
<feature type="repeat" description="RCC1" evidence="3">
    <location>
        <begin position="381"/>
        <end position="437"/>
    </location>
</feature>
<dbReference type="PRINTS" id="PR00633">
    <property type="entry name" value="RCCNDNSATION"/>
</dbReference>
<comment type="caution">
    <text evidence="6">The sequence shown here is derived from an EMBL/GenBank/DDBJ whole genome shotgun (WGS) entry which is preliminary data.</text>
</comment>
<feature type="repeat" description="RCC1" evidence="3">
    <location>
        <begin position="506"/>
        <end position="559"/>
    </location>
</feature>
<organism evidence="6 7">
    <name type="scientific">Clohesyomyces aquaticus</name>
    <dbReference type="NCBI Taxonomy" id="1231657"/>
    <lineage>
        <taxon>Eukaryota</taxon>
        <taxon>Fungi</taxon>
        <taxon>Dikarya</taxon>
        <taxon>Ascomycota</taxon>
        <taxon>Pezizomycotina</taxon>
        <taxon>Dothideomycetes</taxon>
        <taxon>Pleosporomycetidae</taxon>
        <taxon>Pleosporales</taxon>
        <taxon>Lindgomycetaceae</taxon>
        <taxon>Clohesyomyces</taxon>
    </lineage>
</organism>
<dbReference type="InterPro" id="IPR051553">
    <property type="entry name" value="Ran_GTPase-activating"/>
</dbReference>
<dbReference type="InterPro" id="IPR000408">
    <property type="entry name" value="Reg_chr_condens"/>
</dbReference>
<keyword evidence="7" id="KW-1185">Reference proteome</keyword>
<reference evidence="6 7" key="1">
    <citation type="submission" date="2016-07" db="EMBL/GenBank/DDBJ databases">
        <title>Pervasive Adenine N6-methylation of Active Genes in Fungi.</title>
        <authorList>
            <consortium name="DOE Joint Genome Institute"/>
            <person name="Mondo S.J."/>
            <person name="Dannebaum R.O."/>
            <person name="Kuo R.C."/>
            <person name="Labutti K."/>
            <person name="Haridas S."/>
            <person name="Kuo A."/>
            <person name="Salamov A."/>
            <person name="Ahrendt S.R."/>
            <person name="Lipzen A."/>
            <person name="Sullivan W."/>
            <person name="Andreopoulos W.B."/>
            <person name="Clum A."/>
            <person name="Lindquist E."/>
            <person name="Daum C."/>
            <person name="Ramamoorthy G.K."/>
            <person name="Gryganskyi A."/>
            <person name="Culley D."/>
            <person name="Magnuson J.K."/>
            <person name="James T.Y."/>
            <person name="O'Malley M.A."/>
            <person name="Stajich J.E."/>
            <person name="Spatafora J.W."/>
            <person name="Visel A."/>
            <person name="Grigoriev I.V."/>
        </authorList>
    </citation>
    <scope>NUCLEOTIDE SEQUENCE [LARGE SCALE GENOMIC DNA]</scope>
    <source>
        <strain evidence="6 7">CBS 115471</strain>
    </source>
</reference>
<evidence type="ECO:0000313" key="7">
    <source>
        <dbReference type="Proteomes" id="UP000193144"/>
    </source>
</evidence>
<keyword evidence="2" id="KW-0677">Repeat</keyword>
<feature type="region of interest" description="Disordered" evidence="4">
    <location>
        <begin position="190"/>
        <end position="233"/>
    </location>
</feature>
<protein>
    <submittedName>
        <fullName evidence="6">Regulator of chromosome condensation 1/beta-lactamase-inhibitor protein II</fullName>
    </submittedName>
</protein>
<dbReference type="Pfam" id="PF25390">
    <property type="entry name" value="WD40_RLD"/>
    <property type="match status" value="1"/>
</dbReference>
<keyword evidence="1" id="KW-0344">Guanine-nucleotide releasing factor</keyword>
<feature type="compositionally biased region" description="Acidic residues" evidence="4">
    <location>
        <begin position="210"/>
        <end position="221"/>
    </location>
</feature>
<evidence type="ECO:0000256" key="4">
    <source>
        <dbReference type="SAM" id="MobiDB-lite"/>
    </source>
</evidence>
<dbReference type="GO" id="GO:0005737">
    <property type="term" value="C:cytoplasm"/>
    <property type="evidence" value="ECO:0007669"/>
    <property type="project" value="TreeGrafter"/>
</dbReference>
<evidence type="ECO:0000256" key="1">
    <source>
        <dbReference type="ARBA" id="ARBA00022658"/>
    </source>
</evidence>
<evidence type="ECO:0000256" key="3">
    <source>
        <dbReference type="PROSITE-ProRule" id="PRU00235"/>
    </source>
</evidence>
<dbReference type="OrthoDB" id="61110at2759"/>
<dbReference type="AlphaFoldDB" id="A0A1Y1YY61"/>
<dbReference type="EMBL" id="MCFA01000152">
    <property type="protein sequence ID" value="ORY02960.1"/>
    <property type="molecule type" value="Genomic_DNA"/>
</dbReference>
<evidence type="ECO:0000256" key="2">
    <source>
        <dbReference type="ARBA" id="ARBA00022737"/>
    </source>
</evidence>
<feature type="domain" description="RCC1-like" evidence="5">
    <location>
        <begin position="128"/>
        <end position="555"/>
    </location>
</feature>
<feature type="repeat" description="RCC1" evidence="3">
    <location>
        <begin position="181"/>
        <end position="262"/>
    </location>
</feature>
<dbReference type="SUPFAM" id="SSF50985">
    <property type="entry name" value="RCC1/BLIP-II"/>
    <property type="match status" value="1"/>
</dbReference>
<dbReference type="Proteomes" id="UP000193144">
    <property type="component" value="Unassembled WGS sequence"/>
</dbReference>
<feature type="repeat" description="RCC1" evidence="3">
    <location>
        <begin position="126"/>
        <end position="180"/>
    </location>
</feature>
<feature type="repeat" description="RCC1" evidence="3">
    <location>
        <begin position="316"/>
        <end position="380"/>
    </location>
</feature>
<dbReference type="Gene3D" id="2.130.10.30">
    <property type="entry name" value="Regulator of chromosome condensation 1/beta-lactamase-inhibitor protein II"/>
    <property type="match status" value="1"/>
</dbReference>
<sequence>MPPRRTARNPPAQAEPAEDVIHVKPARALKKATGTKTGRPKKEDAPAAKSAAPATKKAAAKKATTPSVELKAAPKRKKADEVVAEAKPKRARAAKTPEVEKEKPRGPHRRGGRKVVVNEREYTRPLNVYVFGEGGSGELGLGAAKKAIDVKRPRLNELLSEMDVVRIATGGMHVVALTLDNKILTWGVNDNGALGRDTTNPDVKMKDIADDASDSGSDSDSDSGLNEKEATPTAVSMEYFPEDTVFVDVAAGDSCSFALTDEGAVFGWGTFRKNEGVLGFTKDVDTARVPMYVELPKKIRKLACGTNHVLALDVDNNVWAWGNGQQNQLGRRLTERTMHESLAPTHVGFGDKTEKAFKSASKKMEKVACGDYHCMAIATDGHIWGWGANNYGETGFPDNAGSDNATVLSPRIIAALENLNIQSVACGSHHNIALAANGECYVWGRCDGSQTGIPLSELAAVDDDDVVKKQNEKPKILVEPRQLSSLKNIAMVACGPEHSIALTKDGKAYSWGFSANYQTGQGTYDDIETPTLIDNTAAKAAKFIWAGAGGQYSIMAAYREPTMNGTSSKLTNGTS</sequence>
<dbReference type="InterPro" id="IPR058923">
    <property type="entry name" value="RCC1-like_dom"/>
</dbReference>
<feature type="compositionally biased region" description="Low complexity" evidence="4">
    <location>
        <begin position="47"/>
        <end position="67"/>
    </location>
</feature>
<dbReference type="PROSITE" id="PS00626">
    <property type="entry name" value="RCC1_2"/>
    <property type="match status" value="1"/>
</dbReference>